<dbReference type="Gene3D" id="3.40.50.11270">
    <property type="match status" value="1"/>
</dbReference>
<feature type="binding site" evidence="5">
    <location>
        <position position="227"/>
    </location>
    <ligand>
        <name>(2E)-4-hydroxy-3-methylbut-2-enyl diphosphate</name>
        <dbReference type="ChEBI" id="CHEBI:128753"/>
    </ligand>
</feature>
<feature type="binding site" evidence="5">
    <location>
        <position position="97"/>
    </location>
    <ligand>
        <name>[4Fe-4S] cluster</name>
        <dbReference type="ChEBI" id="CHEBI:49883"/>
    </ligand>
</feature>
<feature type="binding site" evidence="5">
    <location>
        <position position="229"/>
    </location>
    <ligand>
        <name>(2E)-4-hydroxy-3-methylbut-2-enyl diphosphate</name>
        <dbReference type="ChEBI" id="CHEBI:128753"/>
    </ligand>
</feature>
<dbReference type="NCBIfam" id="TIGR00216">
    <property type="entry name" value="ispH_lytB"/>
    <property type="match status" value="1"/>
</dbReference>
<feature type="binding site" evidence="5">
    <location>
        <position position="41"/>
    </location>
    <ligand>
        <name>(2E)-4-hydroxy-3-methylbut-2-enyl diphosphate</name>
        <dbReference type="ChEBI" id="CHEBI:128753"/>
    </ligand>
</feature>
<evidence type="ECO:0000256" key="4">
    <source>
        <dbReference type="ARBA" id="ARBA00023014"/>
    </source>
</evidence>
<feature type="binding site" evidence="5">
    <location>
        <position position="228"/>
    </location>
    <ligand>
        <name>isopentenyl diphosphate</name>
        <dbReference type="ChEBI" id="CHEBI:128769"/>
    </ligand>
</feature>
<evidence type="ECO:0000313" key="6">
    <source>
        <dbReference type="EMBL" id="MBC5605347.1"/>
    </source>
</evidence>
<evidence type="ECO:0000256" key="5">
    <source>
        <dbReference type="HAMAP-Rule" id="MF_00191"/>
    </source>
</evidence>
<feature type="binding site" evidence="5">
    <location>
        <position position="229"/>
    </location>
    <ligand>
        <name>dimethylallyl diphosphate</name>
        <dbReference type="ChEBI" id="CHEBI:57623"/>
    </ligand>
</feature>
<keyword evidence="4 5" id="KW-0411">Iron-sulfur</keyword>
<comment type="cofactor">
    <cofactor evidence="5">
        <name>[4Fe-4S] cluster</name>
        <dbReference type="ChEBI" id="CHEBI:49883"/>
    </cofactor>
    <text evidence="5">Binds 1 [4Fe-4S] cluster per subunit.</text>
</comment>
<dbReference type="EC" id="1.17.7.4" evidence="5"/>
<keyword evidence="5 6" id="KW-0560">Oxidoreductase</keyword>
<feature type="binding site" evidence="5">
    <location>
        <position position="228"/>
    </location>
    <ligand>
        <name>dimethylallyl diphosphate</name>
        <dbReference type="ChEBI" id="CHEBI:57623"/>
    </ligand>
</feature>
<feature type="binding site" evidence="5">
    <location>
        <position position="75"/>
    </location>
    <ligand>
        <name>dimethylallyl diphosphate</name>
        <dbReference type="ChEBI" id="CHEBI:57623"/>
    </ligand>
</feature>
<feature type="binding site" evidence="5">
    <location>
        <position position="130"/>
    </location>
    <ligand>
        <name>dimethylallyl diphosphate</name>
        <dbReference type="ChEBI" id="CHEBI:57623"/>
    </ligand>
</feature>
<feature type="binding site" evidence="5">
    <location>
        <position position="227"/>
    </location>
    <ligand>
        <name>isopentenyl diphosphate</name>
        <dbReference type="ChEBI" id="CHEBI:128769"/>
    </ligand>
</feature>
<organism evidence="6 7">
    <name type="scientific">Bacteroides difficilis</name>
    <dbReference type="NCBI Taxonomy" id="2763021"/>
    <lineage>
        <taxon>Bacteria</taxon>
        <taxon>Pseudomonadati</taxon>
        <taxon>Bacteroidota</taxon>
        <taxon>Bacteroidia</taxon>
        <taxon>Bacteroidales</taxon>
        <taxon>Bacteroidaceae</taxon>
        <taxon>Bacteroides</taxon>
    </lineage>
</organism>
<keyword evidence="3 5" id="KW-0408">Iron</keyword>
<accession>A0ABR7CC56</accession>
<feature type="binding site" evidence="5">
    <location>
        <position position="227"/>
    </location>
    <ligand>
        <name>dimethylallyl diphosphate</name>
        <dbReference type="ChEBI" id="CHEBI:57623"/>
    </ligand>
</feature>
<comment type="pathway">
    <text evidence="5">Isoprenoid biosynthesis; dimethylallyl diphosphate biosynthesis; dimethylallyl diphosphate from (2E)-4-hydroxy-3-methylbutenyl diphosphate: step 1/1.</text>
</comment>
<dbReference type="Proteomes" id="UP000600600">
    <property type="component" value="Unassembled WGS sequence"/>
</dbReference>
<name>A0ABR7CC56_9BACE</name>
<reference evidence="6 7" key="1">
    <citation type="submission" date="2020-08" db="EMBL/GenBank/DDBJ databases">
        <title>Genome public.</title>
        <authorList>
            <person name="Liu C."/>
            <person name="Sun Q."/>
        </authorList>
    </citation>
    <scope>NUCLEOTIDE SEQUENCE [LARGE SCALE GENOMIC DNA]</scope>
    <source>
        <strain evidence="6 7">M27</strain>
    </source>
</reference>
<feature type="binding site" evidence="5">
    <location>
        <position position="228"/>
    </location>
    <ligand>
        <name>(2E)-4-hydroxy-3-methylbut-2-enyl diphosphate</name>
        <dbReference type="ChEBI" id="CHEBI:128753"/>
    </ligand>
</feature>
<evidence type="ECO:0000313" key="7">
    <source>
        <dbReference type="Proteomes" id="UP000600600"/>
    </source>
</evidence>
<feature type="active site" description="Proton donor" evidence="5">
    <location>
        <position position="132"/>
    </location>
</feature>
<keyword evidence="7" id="KW-1185">Reference proteome</keyword>
<feature type="binding site" evidence="5">
    <location>
        <position position="13"/>
    </location>
    <ligand>
        <name>[4Fe-4S] cluster</name>
        <dbReference type="ChEBI" id="CHEBI:49883"/>
    </ligand>
</feature>
<feature type="binding site" evidence="5">
    <location>
        <position position="130"/>
    </location>
    <ligand>
        <name>(2E)-4-hydroxy-3-methylbut-2-enyl diphosphate</name>
        <dbReference type="ChEBI" id="CHEBI:128753"/>
    </ligand>
</feature>
<feature type="binding site" evidence="5">
    <location>
        <position position="41"/>
    </location>
    <ligand>
        <name>isopentenyl diphosphate</name>
        <dbReference type="ChEBI" id="CHEBI:128769"/>
    </ligand>
</feature>
<feature type="binding site" evidence="5">
    <location>
        <position position="75"/>
    </location>
    <ligand>
        <name>isopentenyl diphosphate</name>
        <dbReference type="ChEBI" id="CHEBI:128769"/>
    </ligand>
</feature>
<feature type="binding site" evidence="5">
    <location>
        <position position="271"/>
    </location>
    <ligand>
        <name>dimethylallyl diphosphate</name>
        <dbReference type="ChEBI" id="CHEBI:57623"/>
    </ligand>
</feature>
<comment type="function">
    <text evidence="5">Catalyzes the conversion of 1-hydroxy-2-methyl-2-(E)-butenyl 4-diphosphate (HMBPP) into a mixture of isopentenyl diphosphate (IPP) and dimethylallyl diphosphate (DMAPP). Acts in the terminal step of the DOXP/MEP pathway for isoprenoid precursor biosynthesis.</text>
</comment>
<dbReference type="Gene3D" id="3.40.1010.20">
    <property type="entry name" value="4-hydroxy-3-methylbut-2-enyl diphosphate reductase, catalytic domain"/>
    <property type="match status" value="2"/>
</dbReference>
<dbReference type="CDD" id="cd13944">
    <property type="entry name" value="lytB_ispH"/>
    <property type="match status" value="1"/>
</dbReference>
<proteinExistence type="inferred from homology"/>
<feature type="binding site" evidence="5">
    <location>
        <position position="199"/>
    </location>
    <ligand>
        <name>[4Fe-4S] cluster</name>
        <dbReference type="ChEBI" id="CHEBI:49883"/>
    </ligand>
</feature>
<evidence type="ECO:0000256" key="1">
    <source>
        <dbReference type="ARBA" id="ARBA00022485"/>
    </source>
</evidence>
<keyword evidence="2 5" id="KW-0479">Metal-binding</keyword>
<feature type="binding site" evidence="5">
    <location>
        <position position="271"/>
    </location>
    <ligand>
        <name>(2E)-4-hydroxy-3-methylbut-2-enyl diphosphate</name>
        <dbReference type="ChEBI" id="CHEBI:128753"/>
    </ligand>
</feature>
<dbReference type="HAMAP" id="MF_00191">
    <property type="entry name" value="IspH"/>
    <property type="match status" value="1"/>
</dbReference>
<feature type="binding site" evidence="5">
    <location>
        <position position="41"/>
    </location>
    <ligand>
        <name>dimethylallyl diphosphate</name>
        <dbReference type="ChEBI" id="CHEBI:57623"/>
    </ligand>
</feature>
<gene>
    <name evidence="5" type="primary">ispH</name>
    <name evidence="6" type="ORF">H8S67_11780</name>
</gene>
<sequence length="292" mass="33064">MIKVEIDEGSGFCFGVVTAINKAEEELAKGETLYCLGDIVHNSREVERLKTMGLITINREEFKQLRNAKVLLRAHGEPPETYMIARENNIEIIDATCPVVLRLQKRIKQEFLQDAANDEKQIVIYGKNGHAEVLGLVGQTDGKAIVIEKAEEVKKLDLNKSIRLFSQTTKSLDEFQEIVAYIKQNISPEATFEYYDTICRQVANRMPKLREFAATHNLIFFVSGKKSSNGKMLFEECLKVNANSHLIDNEKEIDPSLLQNVQSIGVCGATSTPKWLMEKIYNHIQSLIEESK</sequence>
<feature type="binding site" evidence="5">
    <location>
        <position position="75"/>
    </location>
    <ligand>
        <name>(2E)-4-hydroxy-3-methylbut-2-enyl diphosphate</name>
        <dbReference type="ChEBI" id="CHEBI:128753"/>
    </ligand>
</feature>
<evidence type="ECO:0000256" key="3">
    <source>
        <dbReference type="ARBA" id="ARBA00023004"/>
    </source>
</evidence>
<evidence type="ECO:0000256" key="2">
    <source>
        <dbReference type="ARBA" id="ARBA00022723"/>
    </source>
</evidence>
<dbReference type="GO" id="GO:0051745">
    <property type="term" value="F:4-hydroxy-3-methylbut-2-enyl diphosphate reductase activity"/>
    <property type="evidence" value="ECO:0007669"/>
    <property type="project" value="UniProtKB-EC"/>
</dbReference>
<dbReference type="RefSeq" id="WP_186967400.1">
    <property type="nucleotide sequence ID" value="NZ_JACOOE010000005.1"/>
</dbReference>
<dbReference type="PANTHER" id="PTHR30426">
    <property type="entry name" value="4-HYDROXY-3-METHYLBUT-2-ENYL DIPHOSPHATE REDUCTASE"/>
    <property type="match status" value="1"/>
</dbReference>
<dbReference type="EMBL" id="JACOOE010000005">
    <property type="protein sequence ID" value="MBC5605347.1"/>
    <property type="molecule type" value="Genomic_DNA"/>
</dbReference>
<feature type="binding site" evidence="5">
    <location>
        <position position="271"/>
    </location>
    <ligand>
        <name>isopentenyl diphosphate</name>
        <dbReference type="ChEBI" id="CHEBI:128769"/>
    </ligand>
</feature>
<dbReference type="InterPro" id="IPR003451">
    <property type="entry name" value="LytB/IspH"/>
</dbReference>
<protein>
    <recommendedName>
        <fullName evidence="5">4-hydroxy-3-methylbut-2-enyl diphosphate reductase</fullName>
        <shortName evidence="5">HMBPP reductase</shortName>
        <ecNumber evidence="5">1.17.7.4</ecNumber>
    </recommendedName>
</protein>
<dbReference type="PANTHER" id="PTHR30426:SF0">
    <property type="entry name" value="4-HYDROXY-3-METHYLBUT-2-ENYL DIPHOSPHATE REDUCTASE"/>
    <property type="match status" value="1"/>
</dbReference>
<feature type="binding site" evidence="5">
    <location>
        <position position="229"/>
    </location>
    <ligand>
        <name>isopentenyl diphosphate</name>
        <dbReference type="ChEBI" id="CHEBI:128769"/>
    </ligand>
</feature>
<keyword evidence="1 5" id="KW-0004">4Fe-4S</keyword>
<dbReference type="Pfam" id="PF02401">
    <property type="entry name" value="LYTB"/>
    <property type="match status" value="1"/>
</dbReference>
<comment type="catalytic activity">
    <reaction evidence="5">
        <text>isopentenyl diphosphate + 2 oxidized [2Fe-2S]-[ferredoxin] + H2O = (2E)-4-hydroxy-3-methylbut-2-enyl diphosphate + 2 reduced [2Fe-2S]-[ferredoxin] + 2 H(+)</text>
        <dbReference type="Rhea" id="RHEA:24488"/>
        <dbReference type="Rhea" id="RHEA-COMP:10000"/>
        <dbReference type="Rhea" id="RHEA-COMP:10001"/>
        <dbReference type="ChEBI" id="CHEBI:15377"/>
        <dbReference type="ChEBI" id="CHEBI:15378"/>
        <dbReference type="ChEBI" id="CHEBI:33737"/>
        <dbReference type="ChEBI" id="CHEBI:33738"/>
        <dbReference type="ChEBI" id="CHEBI:128753"/>
        <dbReference type="ChEBI" id="CHEBI:128769"/>
        <dbReference type="EC" id="1.17.7.4"/>
    </reaction>
</comment>
<comment type="catalytic activity">
    <reaction evidence="5">
        <text>dimethylallyl diphosphate + 2 oxidized [2Fe-2S]-[ferredoxin] + H2O = (2E)-4-hydroxy-3-methylbut-2-enyl diphosphate + 2 reduced [2Fe-2S]-[ferredoxin] + 2 H(+)</text>
        <dbReference type="Rhea" id="RHEA:24825"/>
        <dbReference type="Rhea" id="RHEA-COMP:10000"/>
        <dbReference type="Rhea" id="RHEA-COMP:10001"/>
        <dbReference type="ChEBI" id="CHEBI:15377"/>
        <dbReference type="ChEBI" id="CHEBI:15378"/>
        <dbReference type="ChEBI" id="CHEBI:33737"/>
        <dbReference type="ChEBI" id="CHEBI:33738"/>
        <dbReference type="ChEBI" id="CHEBI:57623"/>
        <dbReference type="ChEBI" id="CHEBI:128753"/>
        <dbReference type="EC" id="1.17.7.4"/>
    </reaction>
</comment>
<keyword evidence="5" id="KW-0414">Isoprene biosynthesis</keyword>
<comment type="caution">
    <text evidence="6">The sequence shown here is derived from an EMBL/GenBank/DDBJ whole genome shotgun (WGS) entry which is preliminary data.</text>
</comment>
<feature type="binding site" evidence="5">
    <location>
        <position position="168"/>
    </location>
    <ligand>
        <name>(2E)-4-hydroxy-3-methylbut-2-enyl diphosphate</name>
        <dbReference type="ChEBI" id="CHEBI:128753"/>
    </ligand>
</feature>
<comment type="pathway">
    <text evidence="5">Isoprenoid biosynthesis; isopentenyl diphosphate biosynthesis via DXP pathway; isopentenyl diphosphate from 1-deoxy-D-xylulose 5-phosphate: step 6/6.</text>
</comment>
<dbReference type="NCBIfam" id="NF002187">
    <property type="entry name" value="PRK01045.1-1"/>
    <property type="match status" value="1"/>
</dbReference>
<comment type="similarity">
    <text evidence="5">Belongs to the IspH family.</text>
</comment>
<feature type="binding site" evidence="5">
    <location>
        <position position="130"/>
    </location>
    <ligand>
        <name>isopentenyl diphosphate</name>
        <dbReference type="ChEBI" id="CHEBI:128769"/>
    </ligand>
</feature>